<evidence type="ECO:0000256" key="7">
    <source>
        <dbReference type="ARBA" id="ARBA00022679"/>
    </source>
</evidence>
<evidence type="ECO:0000256" key="8">
    <source>
        <dbReference type="ARBA" id="ARBA00023126"/>
    </source>
</evidence>
<comment type="similarity">
    <text evidence="4 11">Belongs to the transaldolase family. Type 2 subfamily.</text>
</comment>
<gene>
    <name evidence="11 12" type="primary">tal</name>
    <name evidence="12" type="ORF">EUA98_11430</name>
</gene>
<keyword evidence="9 11" id="KW-0704">Schiff base</keyword>
<dbReference type="GO" id="GO:0004801">
    <property type="term" value="F:transaldolase activity"/>
    <property type="evidence" value="ECO:0007669"/>
    <property type="project" value="UniProtKB-UniRule"/>
</dbReference>
<comment type="pathway">
    <text evidence="3 11">Carbohydrate degradation; pentose phosphate pathway; D-glyceraldehyde 3-phosphate and beta-D-fructose 6-phosphate from D-ribose 5-phosphate and D-xylulose 5-phosphate (non-oxidative stage): step 2/3.</text>
</comment>
<dbReference type="EC" id="2.2.1.2" evidence="5 11"/>
<dbReference type="NCBIfam" id="NF002881">
    <property type="entry name" value="PRK03343.1"/>
    <property type="match status" value="1"/>
</dbReference>
<dbReference type="NCBIfam" id="TIGR00876">
    <property type="entry name" value="tal_mycobact"/>
    <property type="match status" value="1"/>
</dbReference>
<reference evidence="12 13" key="1">
    <citation type="submission" date="2019-01" db="EMBL/GenBank/DDBJ databases">
        <title>Novel species of Cellulomonas.</title>
        <authorList>
            <person name="Liu Q."/>
            <person name="Xin Y.-H."/>
        </authorList>
    </citation>
    <scope>NUCLEOTIDE SEQUENCE [LARGE SCALE GENOMIC DNA]</scope>
    <source>
        <strain evidence="12 13">HLT2-17</strain>
    </source>
</reference>
<evidence type="ECO:0000256" key="6">
    <source>
        <dbReference type="ARBA" id="ARBA00022490"/>
    </source>
</evidence>
<evidence type="ECO:0000313" key="12">
    <source>
        <dbReference type="EMBL" id="RYV50871.1"/>
    </source>
</evidence>
<evidence type="ECO:0000313" key="13">
    <source>
        <dbReference type="Proteomes" id="UP000293764"/>
    </source>
</evidence>
<comment type="function">
    <text evidence="1 11">Transaldolase is important for the balance of metabolites in the pentose-phosphate pathway.</text>
</comment>
<dbReference type="GO" id="GO:0005737">
    <property type="term" value="C:cytoplasm"/>
    <property type="evidence" value="ECO:0007669"/>
    <property type="project" value="UniProtKB-SubCell"/>
</dbReference>
<accession>A0A4Q5N4C6</accession>
<evidence type="ECO:0000256" key="1">
    <source>
        <dbReference type="ARBA" id="ARBA00003518"/>
    </source>
</evidence>
<dbReference type="UniPathway" id="UPA00115">
    <property type="reaction ID" value="UER00414"/>
</dbReference>
<name>A0A4Q5N4C6_9MICO</name>
<evidence type="ECO:0000256" key="4">
    <source>
        <dbReference type="ARBA" id="ARBA00008426"/>
    </source>
</evidence>
<dbReference type="InterPro" id="IPR004732">
    <property type="entry name" value="Transaldolase_2"/>
</dbReference>
<proteinExistence type="inferred from homology"/>
<keyword evidence="13" id="KW-1185">Reference proteome</keyword>
<keyword evidence="8 11" id="KW-0570">Pentose shunt</keyword>
<evidence type="ECO:0000256" key="9">
    <source>
        <dbReference type="ARBA" id="ARBA00023270"/>
    </source>
</evidence>
<feature type="active site" description="Schiff-base intermediate with substrate" evidence="11">
    <location>
        <position position="145"/>
    </location>
</feature>
<dbReference type="PANTHER" id="PTHR10683:SF31">
    <property type="entry name" value="TRANSALDOLASE"/>
    <property type="match status" value="1"/>
</dbReference>
<dbReference type="OrthoDB" id="9809101at2"/>
<evidence type="ECO:0000256" key="2">
    <source>
        <dbReference type="ARBA" id="ARBA00004496"/>
    </source>
</evidence>
<dbReference type="Pfam" id="PF00923">
    <property type="entry name" value="TAL_FSA"/>
    <property type="match status" value="1"/>
</dbReference>
<dbReference type="GO" id="GO:0006098">
    <property type="term" value="P:pentose-phosphate shunt"/>
    <property type="evidence" value="ECO:0007669"/>
    <property type="project" value="UniProtKB-UniRule"/>
</dbReference>
<dbReference type="CDD" id="cd00955">
    <property type="entry name" value="Transaldolase_like"/>
    <property type="match status" value="1"/>
</dbReference>
<dbReference type="GO" id="GO:0005975">
    <property type="term" value="P:carbohydrate metabolic process"/>
    <property type="evidence" value="ECO:0007669"/>
    <property type="project" value="InterPro"/>
</dbReference>
<dbReference type="InterPro" id="IPR018225">
    <property type="entry name" value="Transaldolase_AS"/>
</dbReference>
<sequence>MTENPSAPTLDALAHAGVAIWLDDLSRDRLRTGNLENLITSRRVVGVTTNPTIFAGALAGGDAYDAQLAELAAAGMPAERAVWAITTDDVRAAADVLAPQYAASDGIDGRVSIEVDPRLARDTAATIDQARELWARVDRPNVFIKIPATAEGLPAISQALADGISVNVTLIFSLDRYRQVLDAFQSGLERAHASGRDLVPIGSVASFFVSRVDSAVDARLDALGTPAATALRGRAAIANARLAFEVYQRALAGERWQRLAVVGARPQRPLWASTGVKDPSFSDTRYVDELVTAGVVNTMPEATLAAVADHGNLHGDTIAGTYDEARGVLAGLAELGIAIDDVTTALEDEGVLKFEKSWDDLLATIAAGLARAAGARRPVHTGEAGR</sequence>
<evidence type="ECO:0000256" key="10">
    <source>
        <dbReference type="ARBA" id="ARBA00048810"/>
    </source>
</evidence>
<dbReference type="Gene3D" id="3.20.20.70">
    <property type="entry name" value="Aldolase class I"/>
    <property type="match status" value="1"/>
</dbReference>
<dbReference type="RefSeq" id="WP_130102812.1">
    <property type="nucleotide sequence ID" value="NZ_SDWW01000025.1"/>
</dbReference>
<dbReference type="Proteomes" id="UP000293764">
    <property type="component" value="Unassembled WGS sequence"/>
</dbReference>
<dbReference type="PIRSF" id="PIRSF036915">
    <property type="entry name" value="Trnald_Bac_Plnt"/>
    <property type="match status" value="1"/>
</dbReference>
<keyword evidence="7 11" id="KW-0808">Transferase</keyword>
<evidence type="ECO:0000256" key="11">
    <source>
        <dbReference type="HAMAP-Rule" id="MF_00493"/>
    </source>
</evidence>
<comment type="caution">
    <text evidence="12">The sequence shown here is derived from an EMBL/GenBank/DDBJ whole genome shotgun (WGS) entry which is preliminary data.</text>
</comment>
<organism evidence="12 13">
    <name type="scientific">Pengzhenrongella frigida</name>
    <dbReference type="NCBI Taxonomy" id="1259133"/>
    <lineage>
        <taxon>Bacteria</taxon>
        <taxon>Bacillati</taxon>
        <taxon>Actinomycetota</taxon>
        <taxon>Actinomycetes</taxon>
        <taxon>Micrococcales</taxon>
        <taxon>Pengzhenrongella</taxon>
    </lineage>
</organism>
<dbReference type="PROSITE" id="PS01054">
    <property type="entry name" value="TRANSALDOLASE_1"/>
    <property type="match status" value="1"/>
</dbReference>
<dbReference type="InterPro" id="IPR013785">
    <property type="entry name" value="Aldolase_TIM"/>
</dbReference>
<evidence type="ECO:0000256" key="5">
    <source>
        <dbReference type="ARBA" id="ARBA00013151"/>
    </source>
</evidence>
<comment type="subcellular location">
    <subcellularLocation>
        <location evidence="2 11">Cytoplasm</location>
    </subcellularLocation>
</comment>
<dbReference type="EMBL" id="SDWW01000025">
    <property type="protein sequence ID" value="RYV50871.1"/>
    <property type="molecule type" value="Genomic_DNA"/>
</dbReference>
<dbReference type="PANTHER" id="PTHR10683">
    <property type="entry name" value="TRANSALDOLASE"/>
    <property type="match status" value="1"/>
</dbReference>
<dbReference type="SUPFAM" id="SSF51569">
    <property type="entry name" value="Aldolase"/>
    <property type="match status" value="1"/>
</dbReference>
<evidence type="ECO:0000256" key="3">
    <source>
        <dbReference type="ARBA" id="ARBA00004857"/>
    </source>
</evidence>
<comment type="catalytic activity">
    <reaction evidence="10 11">
        <text>D-sedoheptulose 7-phosphate + D-glyceraldehyde 3-phosphate = D-erythrose 4-phosphate + beta-D-fructose 6-phosphate</text>
        <dbReference type="Rhea" id="RHEA:17053"/>
        <dbReference type="ChEBI" id="CHEBI:16897"/>
        <dbReference type="ChEBI" id="CHEBI:57483"/>
        <dbReference type="ChEBI" id="CHEBI:57634"/>
        <dbReference type="ChEBI" id="CHEBI:59776"/>
        <dbReference type="EC" id="2.2.1.2"/>
    </reaction>
</comment>
<dbReference type="InterPro" id="IPR001585">
    <property type="entry name" value="TAL/FSA"/>
</dbReference>
<keyword evidence="6 11" id="KW-0963">Cytoplasm</keyword>
<dbReference type="HAMAP" id="MF_00493">
    <property type="entry name" value="Transaldolase_2"/>
    <property type="match status" value="1"/>
</dbReference>
<protein>
    <recommendedName>
        <fullName evidence="5 11">Transaldolase</fullName>
        <ecNumber evidence="5 11">2.2.1.2</ecNumber>
    </recommendedName>
</protein>
<dbReference type="AlphaFoldDB" id="A0A4Q5N4C6"/>